<feature type="compositionally biased region" description="Low complexity" evidence="1">
    <location>
        <begin position="9"/>
        <end position="24"/>
    </location>
</feature>
<feature type="region of interest" description="Disordered" evidence="1">
    <location>
        <begin position="1"/>
        <end position="24"/>
    </location>
</feature>
<keyword evidence="4" id="KW-1185">Reference proteome</keyword>
<dbReference type="EMBL" id="FOFG01000020">
    <property type="protein sequence ID" value="SER47588.1"/>
    <property type="molecule type" value="Genomic_DNA"/>
</dbReference>
<dbReference type="AlphaFoldDB" id="A0A1H9PHD7"/>
<feature type="transmembrane region" description="Helical" evidence="2">
    <location>
        <begin position="30"/>
        <end position="50"/>
    </location>
</feature>
<evidence type="ECO:0000313" key="4">
    <source>
        <dbReference type="Proteomes" id="UP000199647"/>
    </source>
</evidence>
<organism evidence="3 4">
    <name type="scientific">Faunimonas pinastri</name>
    <dbReference type="NCBI Taxonomy" id="1855383"/>
    <lineage>
        <taxon>Bacteria</taxon>
        <taxon>Pseudomonadati</taxon>
        <taxon>Pseudomonadota</taxon>
        <taxon>Alphaproteobacteria</taxon>
        <taxon>Hyphomicrobiales</taxon>
        <taxon>Afifellaceae</taxon>
        <taxon>Faunimonas</taxon>
    </lineage>
</organism>
<evidence type="ECO:0000256" key="2">
    <source>
        <dbReference type="SAM" id="Phobius"/>
    </source>
</evidence>
<protein>
    <submittedName>
        <fullName evidence="3">Uncharacterized protein</fullName>
    </submittedName>
</protein>
<name>A0A1H9PHD7_9HYPH</name>
<sequence length="53" mass="5712">MLRKDERSVGLGRLSASRSGGLAGASKVPFRGWILVAFAVLLWAALLALFRLL</sequence>
<dbReference type="Proteomes" id="UP000199647">
    <property type="component" value="Unassembled WGS sequence"/>
</dbReference>
<keyword evidence="2" id="KW-0812">Transmembrane</keyword>
<evidence type="ECO:0000313" key="3">
    <source>
        <dbReference type="EMBL" id="SER47588.1"/>
    </source>
</evidence>
<proteinExistence type="predicted"/>
<accession>A0A1H9PHD7</accession>
<gene>
    <name evidence="3" type="ORF">SAMN05216548_12027</name>
</gene>
<evidence type="ECO:0000256" key="1">
    <source>
        <dbReference type="SAM" id="MobiDB-lite"/>
    </source>
</evidence>
<keyword evidence="2" id="KW-1133">Transmembrane helix</keyword>
<dbReference type="RefSeq" id="WP_177176940.1">
    <property type="nucleotide sequence ID" value="NZ_FOFG01000020.1"/>
</dbReference>
<reference evidence="3 4" key="1">
    <citation type="submission" date="2016-10" db="EMBL/GenBank/DDBJ databases">
        <authorList>
            <person name="de Groot N.N."/>
        </authorList>
    </citation>
    <scope>NUCLEOTIDE SEQUENCE [LARGE SCALE GENOMIC DNA]</scope>
    <source>
        <strain evidence="3 4">A52C2</strain>
    </source>
</reference>
<keyword evidence="2" id="KW-0472">Membrane</keyword>